<reference evidence="5 6" key="1">
    <citation type="submission" date="2020-08" db="EMBL/GenBank/DDBJ databases">
        <title>Plant Genome Project.</title>
        <authorList>
            <person name="Zhang R.-G."/>
        </authorList>
    </citation>
    <scope>NUCLEOTIDE SEQUENCE [LARGE SCALE GENOMIC DNA]</scope>
    <source>
        <tissue evidence="5">Rhizome</tissue>
    </source>
</reference>
<evidence type="ECO:0000256" key="4">
    <source>
        <dbReference type="SAM" id="SignalP"/>
    </source>
</evidence>
<feature type="region of interest" description="Disordered" evidence="3">
    <location>
        <begin position="250"/>
        <end position="269"/>
    </location>
</feature>
<dbReference type="Gene3D" id="3.80.10.10">
    <property type="entry name" value="Ribonuclease Inhibitor"/>
    <property type="match status" value="2"/>
</dbReference>
<dbReference type="InterPro" id="IPR001611">
    <property type="entry name" value="Leu-rich_rpt"/>
</dbReference>
<evidence type="ECO:0000313" key="5">
    <source>
        <dbReference type="EMBL" id="KAG6477949.1"/>
    </source>
</evidence>
<feature type="compositionally biased region" description="Basic residues" evidence="3">
    <location>
        <begin position="547"/>
        <end position="559"/>
    </location>
</feature>
<sequence length="559" mass="61958">MLSCLLFALRFQFFSFGLSVARLPYSDQLLSMKMAITSCFSALFARKKSKEKKRSKIAYKCGDLRVNPEEQVHQHVQNLTVGITSDEPNHADQLAHSSVEVANLREPMLMIAQGKSPVENAQTKACGTKNLKFVQTELVTEAVYEGGDEDKDNLSLRKDFSDFDLQALEADKHELNSGSANEELNIDGSDSSLLKEVTASEMITYTGHVSDLGLDRTDNLWSQNHWVALYSESSTVDRVDAWVQSVGDGSSHPIDSYQDDEPAEEATSSTNILEVEKISGKKQTQTGRPTVKDIMEGSYIFQPPCSFPHTAHISGMGLKTIPVISAFSNLRSVNLSGNMIAHISSGSLPKNLLTLDLSRNKITTIEGLKELMRLRVLNLSYNRISRIGHGFPNGTLIKELYLAGNKISYVEGLHRLLKLKVLDLSFNSITTARALSQLVANDSSLLALNLVGNPILSNFSEAALRKNICSILPKISYLNKKPIDPRKGQEVALHSISKAALESNNRFSQKQLTRRVIKTTSSSVKSRGREKNTYRGASRNLGERSRMNRSRAKHQRSIT</sequence>
<evidence type="ECO:0000313" key="6">
    <source>
        <dbReference type="Proteomes" id="UP000734854"/>
    </source>
</evidence>
<feature type="region of interest" description="Disordered" evidence="3">
    <location>
        <begin position="511"/>
        <end position="559"/>
    </location>
</feature>
<evidence type="ECO:0000256" key="3">
    <source>
        <dbReference type="SAM" id="MobiDB-lite"/>
    </source>
</evidence>
<comment type="caution">
    <text evidence="5">The sequence shown here is derived from an EMBL/GenBank/DDBJ whole genome shotgun (WGS) entry which is preliminary data.</text>
</comment>
<evidence type="ECO:0000256" key="2">
    <source>
        <dbReference type="ARBA" id="ARBA00022737"/>
    </source>
</evidence>
<dbReference type="InterPro" id="IPR032675">
    <property type="entry name" value="LRR_dom_sf"/>
</dbReference>
<dbReference type="PROSITE" id="PS51450">
    <property type="entry name" value="LRR"/>
    <property type="match status" value="3"/>
</dbReference>
<organism evidence="5 6">
    <name type="scientific">Zingiber officinale</name>
    <name type="common">Ginger</name>
    <name type="synonym">Amomum zingiber</name>
    <dbReference type="NCBI Taxonomy" id="94328"/>
    <lineage>
        <taxon>Eukaryota</taxon>
        <taxon>Viridiplantae</taxon>
        <taxon>Streptophyta</taxon>
        <taxon>Embryophyta</taxon>
        <taxon>Tracheophyta</taxon>
        <taxon>Spermatophyta</taxon>
        <taxon>Magnoliopsida</taxon>
        <taxon>Liliopsida</taxon>
        <taxon>Zingiberales</taxon>
        <taxon>Zingiberaceae</taxon>
        <taxon>Zingiber</taxon>
    </lineage>
</organism>
<name>A0A8J5F7J7_ZINOF</name>
<dbReference type="EMBL" id="JACMSC010000017">
    <property type="protein sequence ID" value="KAG6477949.1"/>
    <property type="molecule type" value="Genomic_DNA"/>
</dbReference>
<keyword evidence="4" id="KW-0732">Signal</keyword>
<dbReference type="SMART" id="SM00365">
    <property type="entry name" value="LRR_SD22"/>
    <property type="match status" value="3"/>
</dbReference>
<dbReference type="SMART" id="SM00369">
    <property type="entry name" value="LRR_TYP"/>
    <property type="match status" value="3"/>
</dbReference>
<keyword evidence="1" id="KW-0433">Leucine-rich repeat</keyword>
<feature type="signal peptide" evidence="4">
    <location>
        <begin position="1"/>
        <end position="21"/>
    </location>
</feature>
<gene>
    <name evidence="5" type="ORF">ZIOFF_061381</name>
</gene>
<feature type="chain" id="PRO_5035316452" description="Leucine-rich repeat family protein" evidence="4">
    <location>
        <begin position="22"/>
        <end position="559"/>
    </location>
</feature>
<dbReference type="SUPFAM" id="SSF52075">
    <property type="entry name" value="Outer arm dynein light chain 1"/>
    <property type="match status" value="1"/>
</dbReference>
<dbReference type="PANTHER" id="PTHR15454">
    <property type="entry name" value="NISCHARIN RELATED"/>
    <property type="match status" value="1"/>
</dbReference>
<protein>
    <recommendedName>
        <fullName evidence="7">Leucine-rich repeat family protein</fullName>
    </recommendedName>
</protein>
<dbReference type="AlphaFoldDB" id="A0A8J5F7J7"/>
<dbReference type="Proteomes" id="UP000734854">
    <property type="component" value="Unassembled WGS sequence"/>
</dbReference>
<dbReference type="Pfam" id="PF13855">
    <property type="entry name" value="LRR_8"/>
    <property type="match status" value="1"/>
</dbReference>
<evidence type="ECO:0000256" key="1">
    <source>
        <dbReference type="ARBA" id="ARBA00022614"/>
    </source>
</evidence>
<keyword evidence="2" id="KW-0677">Repeat</keyword>
<dbReference type="InterPro" id="IPR003591">
    <property type="entry name" value="Leu-rich_rpt_typical-subtyp"/>
</dbReference>
<proteinExistence type="predicted"/>
<keyword evidence="6" id="KW-1185">Reference proteome</keyword>
<evidence type="ECO:0008006" key="7">
    <source>
        <dbReference type="Google" id="ProtNLM"/>
    </source>
</evidence>
<dbReference type="GO" id="GO:0005737">
    <property type="term" value="C:cytoplasm"/>
    <property type="evidence" value="ECO:0007669"/>
    <property type="project" value="TreeGrafter"/>
</dbReference>
<dbReference type="PANTHER" id="PTHR15454:SF37">
    <property type="entry name" value="OUTER ARM DYNEIN LIGHT CHAIN 1 PROTEIN"/>
    <property type="match status" value="1"/>
</dbReference>
<accession>A0A8J5F7J7</accession>
<dbReference type="FunFam" id="3.80.10.10:FF:000320">
    <property type="entry name" value="Protein phosphatase 1 regulatory subunit pprA"/>
    <property type="match status" value="1"/>
</dbReference>